<accession>A0A3B1ADT4</accession>
<organism evidence="3">
    <name type="scientific">hydrothermal vent metagenome</name>
    <dbReference type="NCBI Taxonomy" id="652676"/>
    <lineage>
        <taxon>unclassified sequences</taxon>
        <taxon>metagenomes</taxon>
        <taxon>ecological metagenomes</taxon>
    </lineage>
</organism>
<reference evidence="3" key="1">
    <citation type="submission" date="2018-06" db="EMBL/GenBank/DDBJ databases">
        <authorList>
            <person name="Zhirakovskaya E."/>
        </authorList>
    </citation>
    <scope>NUCLEOTIDE SEQUENCE</scope>
</reference>
<dbReference type="SUPFAM" id="SSF55008">
    <property type="entry name" value="HMA, heavy metal-associated domain"/>
    <property type="match status" value="1"/>
</dbReference>
<protein>
    <submittedName>
        <fullName evidence="3">Lead, cadmium, zinc and mercury transporting ATPase Copper-translocating P-type ATPase</fullName>
        <ecNumber evidence="3">3.6.3.3</ecNumber>
        <ecNumber evidence="3">3.6.3.4</ecNumber>
    </submittedName>
</protein>
<dbReference type="InterPro" id="IPR036163">
    <property type="entry name" value="HMA_dom_sf"/>
</dbReference>
<dbReference type="GO" id="GO:0016787">
    <property type="term" value="F:hydrolase activity"/>
    <property type="evidence" value="ECO:0007669"/>
    <property type="project" value="UniProtKB-KW"/>
</dbReference>
<dbReference type="FunFam" id="3.30.70.100:FF:000001">
    <property type="entry name" value="ATPase copper transporting beta"/>
    <property type="match status" value="1"/>
</dbReference>
<keyword evidence="1" id="KW-0479">Metal-binding</keyword>
<dbReference type="GO" id="GO:0046872">
    <property type="term" value="F:metal ion binding"/>
    <property type="evidence" value="ECO:0007669"/>
    <property type="project" value="UniProtKB-KW"/>
</dbReference>
<dbReference type="PROSITE" id="PS50846">
    <property type="entry name" value="HMA_2"/>
    <property type="match status" value="1"/>
</dbReference>
<proteinExistence type="predicted"/>
<dbReference type="EC" id="3.6.3.4" evidence="3"/>
<dbReference type="CDD" id="cd00371">
    <property type="entry name" value="HMA"/>
    <property type="match status" value="1"/>
</dbReference>
<dbReference type="InterPro" id="IPR006121">
    <property type="entry name" value="HMA_dom"/>
</dbReference>
<dbReference type="EC" id="3.6.3.3" evidence="3"/>
<dbReference type="Pfam" id="PF00403">
    <property type="entry name" value="HMA"/>
    <property type="match status" value="1"/>
</dbReference>
<dbReference type="EMBL" id="UOFR01000003">
    <property type="protein sequence ID" value="VAW90736.1"/>
    <property type="molecule type" value="Genomic_DNA"/>
</dbReference>
<keyword evidence="3" id="KW-0378">Hydrolase</keyword>
<evidence type="ECO:0000256" key="1">
    <source>
        <dbReference type="ARBA" id="ARBA00022723"/>
    </source>
</evidence>
<evidence type="ECO:0000313" key="3">
    <source>
        <dbReference type="EMBL" id="VAW90736.1"/>
    </source>
</evidence>
<sequence>MKKLLITITGLFILPLSLYAAGEQIVDIDIEGMSCEFCAHSVQKNINKLPGVEKASVNIDDKKAHIVMAPGKQANIELLKKKISDSGFVPVKVTISTRE</sequence>
<evidence type="ECO:0000259" key="2">
    <source>
        <dbReference type="PROSITE" id="PS50846"/>
    </source>
</evidence>
<gene>
    <name evidence="3" type="ORF">MNBD_GAMMA21-1814</name>
</gene>
<dbReference type="AlphaFoldDB" id="A0A3B1ADT4"/>
<dbReference type="Gene3D" id="3.30.70.100">
    <property type="match status" value="1"/>
</dbReference>
<feature type="domain" description="HMA" evidence="2">
    <location>
        <begin position="24"/>
        <end position="91"/>
    </location>
</feature>
<name>A0A3B1ADT4_9ZZZZ</name>